<dbReference type="Gramene" id="TraesJAG4B03G02244890.1">
    <property type="protein sequence ID" value="TraesJAG4B03G02244890.1.CDS1"/>
    <property type="gene ID" value="TraesJAG4B03G02244890"/>
</dbReference>
<dbReference type="Gramene" id="TraesCS4B02G061600.1">
    <property type="protein sequence ID" value="TraesCS4B02G061600.1.cds1"/>
    <property type="gene ID" value="TraesCS4B02G061600"/>
</dbReference>
<dbReference type="Gramene" id="TraesCLE_scaffold_006758_01G000600.1">
    <property type="protein sequence ID" value="TraesCLE_scaffold_006758_01G000600.1"/>
    <property type="gene ID" value="TraesCLE_scaffold_006758_01G000600"/>
</dbReference>
<protein>
    <submittedName>
        <fullName evidence="1">Uncharacterized protein</fullName>
    </submittedName>
</protein>
<reference evidence="1" key="1">
    <citation type="submission" date="2018-08" db="EMBL/GenBank/DDBJ databases">
        <authorList>
            <person name="Rossello M."/>
        </authorList>
    </citation>
    <scope>NUCLEOTIDE SEQUENCE [LARGE SCALE GENOMIC DNA]</scope>
    <source>
        <strain evidence="1">cv. Chinese Spring</strain>
    </source>
</reference>
<dbReference type="PANTHER" id="PTHR11440">
    <property type="entry name" value="LECITHIN-CHOLESTEROL ACYLTRANSFERASE-RELATED"/>
    <property type="match status" value="1"/>
</dbReference>
<dbReference type="Gramene" id="TraesWEE_scaffold_020447_01G000100.1">
    <property type="protein sequence ID" value="TraesWEE_scaffold_020447_01G000100.1"/>
    <property type="gene ID" value="TraesWEE_scaffold_020447_01G000100"/>
</dbReference>
<dbReference type="Gramene" id="TraesSYM4B03G02271740.1">
    <property type="protein sequence ID" value="TraesSYM4B03G02271740.1.CDS1"/>
    <property type="gene ID" value="TraesSYM4B03G02271740"/>
</dbReference>
<proteinExistence type="predicted"/>
<dbReference type="Gramene" id="TraesNOR4B03G02262470.1">
    <property type="protein sequence ID" value="TraesNOR4B03G02262470.1.CDS1"/>
    <property type="gene ID" value="TraesNOR4B03G02262470"/>
</dbReference>
<dbReference type="OMA" id="FEDINYP"/>
<dbReference type="Gramene" id="TraesLDM4B03G02245240.1">
    <property type="protein sequence ID" value="TraesLDM4B03G02245240.1.CDS1"/>
    <property type="gene ID" value="TraesLDM4B03G02245240"/>
</dbReference>
<sequence length="195" mass="21211">MLTFASGNTLDVPFVDPSLIRNEQRSSEGNLWLLPTPKVFGNTTLVVSQRHNRTYSAKNVTQFLNDIGFADGVEPYRARIRPLGEVLPESGVPVTCLVGTGVDTVESLMFGDEGFDAGPVNVVYGDDDGTVNLTSLMGPIKAWSDSPAQVLEVVELPKVSHMGILKDKSAVDQILRILDSINLNATTTTYHQSYK</sequence>
<dbReference type="Gramene" id="TraesARI4B03G02282120.1">
    <property type="protein sequence ID" value="TraesARI4B03G02282120.1.CDS1"/>
    <property type="gene ID" value="TraesARI4B03G02282120"/>
</dbReference>
<evidence type="ECO:0000313" key="2">
    <source>
        <dbReference type="Proteomes" id="UP000019116"/>
    </source>
</evidence>
<dbReference type="Gramene" id="TraesLAC4B03G02199090.1">
    <property type="protein sequence ID" value="TraesLAC4B03G02199090.1.CDS1"/>
    <property type="gene ID" value="TraesLAC4B03G02199090"/>
</dbReference>
<reference evidence="1" key="2">
    <citation type="submission" date="2018-10" db="UniProtKB">
        <authorList>
            <consortium name="EnsemblPlants"/>
        </authorList>
    </citation>
    <scope>IDENTIFICATION</scope>
</reference>
<dbReference type="Proteomes" id="UP000019116">
    <property type="component" value="Chromosome 4B"/>
</dbReference>
<dbReference type="STRING" id="4565.A0A3B6IPC4"/>
<keyword evidence="2" id="KW-1185">Reference proteome</keyword>
<dbReference type="Gramene" id="TraesJUL4B03G02266260.1">
    <property type="protein sequence ID" value="TraesJUL4B03G02266260.1.CDS1"/>
    <property type="gene ID" value="TraesJUL4B03G02266260"/>
</dbReference>
<dbReference type="EnsemblPlants" id="TraesCS4B02G061600.1">
    <property type="protein sequence ID" value="TraesCS4B02G061600.1.cds1"/>
    <property type="gene ID" value="TraesCS4B02G061600"/>
</dbReference>
<evidence type="ECO:0000313" key="1">
    <source>
        <dbReference type="EnsemblPlants" id="TraesCS4B02G061600.1.cds1"/>
    </source>
</evidence>
<dbReference type="Gramene" id="TraesSTA4B03G02240410.1">
    <property type="protein sequence ID" value="TraesSTA4B03G02240410.1.CDS1"/>
    <property type="gene ID" value="TraesSTA4B03G02240410"/>
</dbReference>
<dbReference type="Gramene" id="TraesCS4B03G0133900.1">
    <property type="protein sequence ID" value="TraesCS4B03G0133900.1.CDS1"/>
    <property type="gene ID" value="TraesCS4B03G0133900"/>
</dbReference>
<accession>A0A3B6IPC4</accession>
<dbReference type="InterPro" id="IPR029058">
    <property type="entry name" value="AB_hydrolase_fold"/>
</dbReference>
<dbReference type="Gramene" id="TraesCAD_scaffold_014197_01G000400.1">
    <property type="protein sequence ID" value="TraesCAD_scaffold_014197_01G000400.1"/>
    <property type="gene ID" value="TraesCAD_scaffold_014197_01G000400"/>
</dbReference>
<dbReference type="Gramene" id="TraesKAR4B01G0035890.1">
    <property type="protein sequence ID" value="cds.TraesKAR4B01G0035890.1"/>
    <property type="gene ID" value="TraesKAR4B01G0035890"/>
</dbReference>
<dbReference type="SMR" id="A0A3B6IPC4"/>
<organism evidence="1">
    <name type="scientific">Triticum aestivum</name>
    <name type="common">Wheat</name>
    <dbReference type="NCBI Taxonomy" id="4565"/>
    <lineage>
        <taxon>Eukaryota</taxon>
        <taxon>Viridiplantae</taxon>
        <taxon>Streptophyta</taxon>
        <taxon>Embryophyta</taxon>
        <taxon>Tracheophyta</taxon>
        <taxon>Spermatophyta</taxon>
        <taxon>Magnoliopsida</taxon>
        <taxon>Liliopsida</taxon>
        <taxon>Poales</taxon>
        <taxon>Poaceae</taxon>
        <taxon>BOP clade</taxon>
        <taxon>Pooideae</taxon>
        <taxon>Triticodae</taxon>
        <taxon>Triticeae</taxon>
        <taxon>Triticinae</taxon>
        <taxon>Triticum</taxon>
    </lineage>
</organism>
<dbReference type="SUPFAM" id="SSF53474">
    <property type="entry name" value="alpha/beta-Hydrolases"/>
    <property type="match status" value="1"/>
</dbReference>
<dbReference type="Gramene" id="TraesROB_scaffold_020656_01G000200.1">
    <property type="protein sequence ID" value="TraesROB_scaffold_020656_01G000200.1"/>
    <property type="gene ID" value="TraesROB_scaffold_020656_01G000200"/>
</dbReference>
<dbReference type="OrthoDB" id="190846at2759"/>
<dbReference type="Gramene" id="TraesMAC4B03G02244750.1">
    <property type="protein sequence ID" value="TraesMAC4B03G02244750.1.CDS1"/>
    <property type="gene ID" value="TraesMAC4B03G02244750"/>
</dbReference>
<dbReference type="Gene3D" id="3.40.50.1820">
    <property type="entry name" value="alpha/beta hydrolase"/>
    <property type="match status" value="1"/>
</dbReference>
<dbReference type="AlphaFoldDB" id="A0A3B6IPC4"/>
<name>A0A3B6IPC4_WHEAT</name>
<dbReference type="PaxDb" id="4565-Traes_4BS_41E3B9EF6.1"/>